<evidence type="ECO:0000256" key="1">
    <source>
        <dbReference type="ARBA" id="ARBA00007957"/>
    </source>
</evidence>
<keyword evidence="3 7" id="KW-0862">Zinc</keyword>
<keyword evidence="2" id="KW-0678">Repressor</keyword>
<dbReference type="SUPFAM" id="SSF46785">
    <property type="entry name" value="Winged helix' DNA-binding domain"/>
    <property type="match status" value="1"/>
</dbReference>
<evidence type="ECO:0000313" key="8">
    <source>
        <dbReference type="EMBL" id="SJZ79674.1"/>
    </source>
</evidence>
<dbReference type="InterPro" id="IPR036388">
    <property type="entry name" value="WH-like_DNA-bd_sf"/>
</dbReference>
<dbReference type="InterPro" id="IPR043135">
    <property type="entry name" value="Fur_C"/>
</dbReference>
<dbReference type="GO" id="GO:0045892">
    <property type="term" value="P:negative regulation of DNA-templated transcription"/>
    <property type="evidence" value="ECO:0007669"/>
    <property type="project" value="TreeGrafter"/>
</dbReference>
<name>A0A1T4NK88_9FIRM</name>
<accession>A0A1T4NK88</accession>
<evidence type="ECO:0000256" key="3">
    <source>
        <dbReference type="ARBA" id="ARBA00022833"/>
    </source>
</evidence>
<evidence type="ECO:0000256" key="5">
    <source>
        <dbReference type="ARBA" id="ARBA00023125"/>
    </source>
</evidence>
<keyword evidence="6" id="KW-0804">Transcription</keyword>
<evidence type="ECO:0000313" key="9">
    <source>
        <dbReference type="Proteomes" id="UP000196365"/>
    </source>
</evidence>
<dbReference type="AlphaFoldDB" id="A0A1T4NK88"/>
<keyword evidence="4" id="KW-0805">Transcription regulation</keyword>
<keyword evidence="7" id="KW-0479">Metal-binding</keyword>
<dbReference type="Pfam" id="PF01475">
    <property type="entry name" value="FUR"/>
    <property type="match status" value="1"/>
</dbReference>
<dbReference type="GO" id="GO:0000976">
    <property type="term" value="F:transcription cis-regulatory region binding"/>
    <property type="evidence" value="ECO:0007669"/>
    <property type="project" value="TreeGrafter"/>
</dbReference>
<feature type="binding site" evidence="7">
    <location>
        <position position="99"/>
    </location>
    <ligand>
        <name>Zn(2+)</name>
        <dbReference type="ChEBI" id="CHEBI:29105"/>
    </ligand>
</feature>
<dbReference type="InterPro" id="IPR036390">
    <property type="entry name" value="WH_DNA-bd_sf"/>
</dbReference>
<keyword evidence="5" id="KW-0238">DNA-binding</keyword>
<protein>
    <submittedName>
        <fullName evidence="8">Fe2+ or Zn2+ uptake regulation protein</fullName>
    </submittedName>
</protein>
<evidence type="ECO:0000256" key="7">
    <source>
        <dbReference type="PIRSR" id="PIRSR602481-1"/>
    </source>
</evidence>
<evidence type="ECO:0000256" key="6">
    <source>
        <dbReference type="ARBA" id="ARBA00023163"/>
    </source>
</evidence>
<dbReference type="InterPro" id="IPR002481">
    <property type="entry name" value="FUR"/>
</dbReference>
<proteinExistence type="inferred from homology"/>
<sequence length="157" mass="18624">MKDDLISFKKLLEKSGYKFTMSRRIVLKTILDSKTHLNVKEIYNKIKEYNIGIATVYRALKIFNEVGIVKEININSRNYYEMKIFSGKPLHIHFKCFKCNNIMDIDSQNINFDYLKLNKKVEEKNNIVIYDSDIMFEGLCSKCREELKCQDQQSLEE</sequence>
<feature type="binding site" evidence="7">
    <location>
        <position position="96"/>
    </location>
    <ligand>
        <name>Zn(2+)</name>
        <dbReference type="ChEBI" id="CHEBI:29105"/>
    </ligand>
</feature>
<evidence type="ECO:0000256" key="2">
    <source>
        <dbReference type="ARBA" id="ARBA00022491"/>
    </source>
</evidence>
<evidence type="ECO:0000256" key="4">
    <source>
        <dbReference type="ARBA" id="ARBA00023015"/>
    </source>
</evidence>
<organism evidence="8 9">
    <name type="scientific">Garciella nitratireducens DSM 15102</name>
    <dbReference type="NCBI Taxonomy" id="1121911"/>
    <lineage>
        <taxon>Bacteria</taxon>
        <taxon>Bacillati</taxon>
        <taxon>Bacillota</taxon>
        <taxon>Clostridia</taxon>
        <taxon>Eubacteriales</taxon>
        <taxon>Eubacteriaceae</taxon>
        <taxon>Garciella</taxon>
    </lineage>
</organism>
<dbReference type="EMBL" id="FUWV01000011">
    <property type="protein sequence ID" value="SJZ79674.1"/>
    <property type="molecule type" value="Genomic_DNA"/>
</dbReference>
<gene>
    <name evidence="8" type="ORF">SAMN02745973_01723</name>
</gene>
<feature type="binding site" evidence="7">
    <location>
        <position position="143"/>
    </location>
    <ligand>
        <name>Zn(2+)</name>
        <dbReference type="ChEBI" id="CHEBI:29105"/>
    </ligand>
</feature>
<dbReference type="RefSeq" id="WP_087679109.1">
    <property type="nucleotide sequence ID" value="NZ_FUWV01000011.1"/>
</dbReference>
<reference evidence="8 9" key="1">
    <citation type="submission" date="2017-02" db="EMBL/GenBank/DDBJ databases">
        <authorList>
            <person name="Peterson S.W."/>
        </authorList>
    </citation>
    <scope>NUCLEOTIDE SEQUENCE [LARGE SCALE GENOMIC DNA]</scope>
    <source>
        <strain evidence="8 9">DSM 15102</strain>
    </source>
</reference>
<comment type="cofactor">
    <cofactor evidence="7">
        <name>Zn(2+)</name>
        <dbReference type="ChEBI" id="CHEBI:29105"/>
    </cofactor>
    <text evidence="7">Binds 1 zinc ion per subunit.</text>
</comment>
<dbReference type="CDD" id="cd07153">
    <property type="entry name" value="Fur_like"/>
    <property type="match status" value="1"/>
</dbReference>
<keyword evidence="9" id="KW-1185">Reference proteome</keyword>
<feature type="binding site" evidence="7">
    <location>
        <position position="140"/>
    </location>
    <ligand>
        <name>Zn(2+)</name>
        <dbReference type="ChEBI" id="CHEBI:29105"/>
    </ligand>
</feature>
<dbReference type="Proteomes" id="UP000196365">
    <property type="component" value="Unassembled WGS sequence"/>
</dbReference>
<dbReference type="OrthoDB" id="8659436at2"/>
<dbReference type="GO" id="GO:1900376">
    <property type="term" value="P:regulation of secondary metabolite biosynthetic process"/>
    <property type="evidence" value="ECO:0007669"/>
    <property type="project" value="TreeGrafter"/>
</dbReference>
<dbReference type="Gene3D" id="1.10.10.10">
    <property type="entry name" value="Winged helix-like DNA-binding domain superfamily/Winged helix DNA-binding domain"/>
    <property type="match status" value="1"/>
</dbReference>
<dbReference type="PANTHER" id="PTHR33202:SF8">
    <property type="entry name" value="PEROXIDE-RESPONSIVE REPRESSOR PERR"/>
    <property type="match status" value="1"/>
</dbReference>
<dbReference type="GO" id="GO:0008270">
    <property type="term" value="F:zinc ion binding"/>
    <property type="evidence" value="ECO:0007669"/>
    <property type="project" value="TreeGrafter"/>
</dbReference>
<dbReference type="Gene3D" id="3.30.1490.190">
    <property type="match status" value="1"/>
</dbReference>
<dbReference type="PANTHER" id="PTHR33202">
    <property type="entry name" value="ZINC UPTAKE REGULATION PROTEIN"/>
    <property type="match status" value="1"/>
</dbReference>
<comment type="similarity">
    <text evidence="1">Belongs to the Fur family.</text>
</comment>
<dbReference type="GO" id="GO:0003700">
    <property type="term" value="F:DNA-binding transcription factor activity"/>
    <property type="evidence" value="ECO:0007669"/>
    <property type="project" value="InterPro"/>
</dbReference>